<comment type="caution">
    <text evidence="2">The sequence shown here is derived from an EMBL/GenBank/DDBJ whole genome shotgun (WGS) entry which is preliminary data.</text>
</comment>
<organism evidence="2 3">
    <name type="scientific">Mycena albidolilacea</name>
    <dbReference type="NCBI Taxonomy" id="1033008"/>
    <lineage>
        <taxon>Eukaryota</taxon>
        <taxon>Fungi</taxon>
        <taxon>Dikarya</taxon>
        <taxon>Basidiomycota</taxon>
        <taxon>Agaricomycotina</taxon>
        <taxon>Agaricomycetes</taxon>
        <taxon>Agaricomycetidae</taxon>
        <taxon>Agaricales</taxon>
        <taxon>Marasmiineae</taxon>
        <taxon>Mycenaceae</taxon>
        <taxon>Mycena</taxon>
    </lineage>
</organism>
<proteinExistence type="predicted"/>
<dbReference type="SUPFAM" id="SSF56784">
    <property type="entry name" value="HAD-like"/>
    <property type="match status" value="1"/>
</dbReference>
<keyword evidence="3" id="KW-1185">Reference proteome</keyword>
<accession>A0AAD7AAC6</accession>
<name>A0AAD7AAC6_9AGAR</name>
<dbReference type="InterPro" id="IPR036412">
    <property type="entry name" value="HAD-like_sf"/>
</dbReference>
<dbReference type="Proteomes" id="UP001218218">
    <property type="component" value="Unassembled WGS sequence"/>
</dbReference>
<evidence type="ECO:0000256" key="1">
    <source>
        <dbReference type="SAM" id="MobiDB-lite"/>
    </source>
</evidence>
<evidence type="ECO:0000313" key="3">
    <source>
        <dbReference type="Proteomes" id="UP001218218"/>
    </source>
</evidence>
<dbReference type="AlphaFoldDB" id="A0AAD7AAC6"/>
<dbReference type="Gene3D" id="1.10.150.750">
    <property type="match status" value="1"/>
</dbReference>
<reference evidence="2" key="1">
    <citation type="submission" date="2023-03" db="EMBL/GenBank/DDBJ databases">
        <title>Massive genome expansion in bonnet fungi (Mycena s.s.) driven by repeated elements and novel gene families across ecological guilds.</title>
        <authorList>
            <consortium name="Lawrence Berkeley National Laboratory"/>
            <person name="Harder C.B."/>
            <person name="Miyauchi S."/>
            <person name="Viragh M."/>
            <person name="Kuo A."/>
            <person name="Thoen E."/>
            <person name="Andreopoulos B."/>
            <person name="Lu D."/>
            <person name="Skrede I."/>
            <person name="Drula E."/>
            <person name="Henrissat B."/>
            <person name="Morin E."/>
            <person name="Kohler A."/>
            <person name="Barry K."/>
            <person name="LaButti K."/>
            <person name="Morin E."/>
            <person name="Salamov A."/>
            <person name="Lipzen A."/>
            <person name="Mereny Z."/>
            <person name="Hegedus B."/>
            <person name="Baldrian P."/>
            <person name="Stursova M."/>
            <person name="Weitz H."/>
            <person name="Taylor A."/>
            <person name="Grigoriev I.V."/>
            <person name="Nagy L.G."/>
            <person name="Martin F."/>
            <person name="Kauserud H."/>
        </authorList>
    </citation>
    <scope>NUCLEOTIDE SEQUENCE</scope>
    <source>
        <strain evidence="2">CBHHK002</strain>
    </source>
</reference>
<evidence type="ECO:0000313" key="2">
    <source>
        <dbReference type="EMBL" id="KAJ7353440.1"/>
    </source>
</evidence>
<gene>
    <name evidence="2" type="ORF">DFH08DRAFT_987849</name>
</gene>
<protein>
    <submittedName>
        <fullName evidence="2">Uncharacterized protein</fullName>
    </submittedName>
</protein>
<feature type="region of interest" description="Disordered" evidence="1">
    <location>
        <begin position="196"/>
        <end position="216"/>
    </location>
</feature>
<dbReference type="EMBL" id="JARIHO010000011">
    <property type="protein sequence ID" value="KAJ7353440.1"/>
    <property type="molecule type" value="Genomic_DNA"/>
</dbReference>
<sequence>MYFDVYGTFIDKEAGVFEALKPLLGRSPYQFDRNEAVSFYLESECEVKRRAHGALYPQILSDTYDDVALLHRQLAAAGVDHDSLEYTLAFTAIAPYFDSVFTSDKCGAYKPDPSSRDPKAIKMCSVSRANIPASCRAACSWIWSPPKSSVFPGVWMQYPQSLAENVHSSEGAQHALNFAGLGDLASTFFALNVTSTHPQDPREGTWEAPSYPQLDT</sequence>